<name>A0A1I1NB32_9GAMM</name>
<dbReference type="SUPFAM" id="SSF46785">
    <property type="entry name" value="Winged helix' DNA-binding domain"/>
    <property type="match status" value="1"/>
</dbReference>
<dbReference type="PANTHER" id="PTHR30427">
    <property type="entry name" value="TRANSCRIPTIONAL ACTIVATOR PROTEIN LYSR"/>
    <property type="match status" value="1"/>
</dbReference>
<dbReference type="Gene3D" id="1.10.10.10">
    <property type="entry name" value="Winged helix-like DNA-binding domain superfamily/Winged helix DNA-binding domain"/>
    <property type="match status" value="1"/>
</dbReference>
<dbReference type="PRINTS" id="PR00039">
    <property type="entry name" value="HTHLYSR"/>
</dbReference>
<accession>A0A1I1NB32</accession>
<dbReference type="EMBL" id="FOLO01000024">
    <property type="protein sequence ID" value="SFC94849.1"/>
    <property type="molecule type" value="Genomic_DNA"/>
</dbReference>
<keyword evidence="3" id="KW-0238">DNA-binding</keyword>
<dbReference type="Pfam" id="PF03466">
    <property type="entry name" value="LysR_substrate"/>
    <property type="match status" value="1"/>
</dbReference>
<reference evidence="6 7" key="1">
    <citation type="submission" date="2016-10" db="EMBL/GenBank/DDBJ databases">
        <authorList>
            <person name="de Groot N.N."/>
        </authorList>
    </citation>
    <scope>NUCLEOTIDE SEQUENCE [LARGE SCALE GENOMIC DNA]</scope>
    <source>
        <strain evidence="6 7">DSM 6059</strain>
    </source>
</reference>
<organism evidence="6 7">
    <name type="scientific">Pseudoalteromonas denitrificans DSM 6059</name>
    <dbReference type="NCBI Taxonomy" id="1123010"/>
    <lineage>
        <taxon>Bacteria</taxon>
        <taxon>Pseudomonadati</taxon>
        <taxon>Pseudomonadota</taxon>
        <taxon>Gammaproteobacteria</taxon>
        <taxon>Alteromonadales</taxon>
        <taxon>Pseudoalteromonadaceae</taxon>
        <taxon>Pseudoalteromonas</taxon>
    </lineage>
</organism>
<evidence type="ECO:0000256" key="3">
    <source>
        <dbReference type="ARBA" id="ARBA00023125"/>
    </source>
</evidence>
<dbReference type="GO" id="GO:0009089">
    <property type="term" value="P:lysine biosynthetic process via diaminopimelate"/>
    <property type="evidence" value="ECO:0007669"/>
    <property type="project" value="TreeGrafter"/>
</dbReference>
<dbReference type="InterPro" id="IPR036388">
    <property type="entry name" value="WH-like_DNA-bd_sf"/>
</dbReference>
<feature type="domain" description="HTH lysR-type" evidence="5">
    <location>
        <begin position="1"/>
        <end position="58"/>
    </location>
</feature>
<protein>
    <submittedName>
        <fullName evidence="6">Transcriptional regulator, LysR family</fullName>
    </submittedName>
</protein>
<dbReference type="AlphaFoldDB" id="A0A1I1NB32"/>
<evidence type="ECO:0000256" key="2">
    <source>
        <dbReference type="ARBA" id="ARBA00023015"/>
    </source>
</evidence>
<keyword evidence="2" id="KW-0805">Transcription regulation</keyword>
<proteinExistence type="inferred from homology"/>
<evidence type="ECO:0000259" key="5">
    <source>
        <dbReference type="PROSITE" id="PS50931"/>
    </source>
</evidence>
<dbReference type="GO" id="GO:0043565">
    <property type="term" value="F:sequence-specific DNA binding"/>
    <property type="evidence" value="ECO:0007669"/>
    <property type="project" value="TreeGrafter"/>
</dbReference>
<dbReference type="STRING" id="1123010.SAMN02745724_03016"/>
<dbReference type="OrthoDB" id="6624490at2"/>
<evidence type="ECO:0000256" key="4">
    <source>
        <dbReference type="ARBA" id="ARBA00023163"/>
    </source>
</evidence>
<keyword evidence="4" id="KW-0804">Transcription</keyword>
<dbReference type="Gene3D" id="3.40.190.290">
    <property type="match status" value="1"/>
</dbReference>
<dbReference type="Pfam" id="PF00126">
    <property type="entry name" value="HTH_1"/>
    <property type="match status" value="1"/>
</dbReference>
<dbReference type="Proteomes" id="UP000198862">
    <property type="component" value="Unassembled WGS sequence"/>
</dbReference>
<dbReference type="PROSITE" id="PS50931">
    <property type="entry name" value="HTH_LYSR"/>
    <property type="match status" value="1"/>
</dbReference>
<dbReference type="GO" id="GO:0003700">
    <property type="term" value="F:DNA-binding transcription factor activity"/>
    <property type="evidence" value="ECO:0007669"/>
    <property type="project" value="InterPro"/>
</dbReference>
<gene>
    <name evidence="6" type="ORF">SAMN02745724_03016</name>
</gene>
<evidence type="ECO:0000313" key="7">
    <source>
        <dbReference type="Proteomes" id="UP000198862"/>
    </source>
</evidence>
<evidence type="ECO:0000256" key="1">
    <source>
        <dbReference type="ARBA" id="ARBA00009437"/>
    </source>
</evidence>
<evidence type="ECO:0000313" key="6">
    <source>
        <dbReference type="EMBL" id="SFC94849.1"/>
    </source>
</evidence>
<dbReference type="InterPro" id="IPR000847">
    <property type="entry name" value="LysR_HTH_N"/>
</dbReference>
<dbReference type="PANTHER" id="PTHR30427:SF1">
    <property type="entry name" value="TRANSCRIPTIONAL ACTIVATOR PROTEIN LYSR"/>
    <property type="match status" value="1"/>
</dbReference>
<sequence>MRLRHIEVFHAIYMTGSITNAAQFLHVSQPSVSKVLAHAEMQLGFDLFQRIKGRLTPTAEAHMLFSEVDKVYKQIRSVRNTAENIKKSKTGNINIGLAPALGFELVPKAVAEFKKMHPEVNINIQTMHNEQVQQALLERKIDFALMFSPPPLPGITQQRILESQLVVVYPNLFFPEKPDTMNVEQLINQEIIGIWDSGPLGDIVFNRISDQDIKMKCNIQVQTYFIAARLVAQEMGVCIIDEYTAKGNLCDTTSIAALSPPLSFNLQALHLTDQQLSQTSKQLLDEINKVVNG</sequence>
<dbReference type="SUPFAM" id="SSF53850">
    <property type="entry name" value="Periplasmic binding protein-like II"/>
    <property type="match status" value="1"/>
</dbReference>
<keyword evidence="7" id="KW-1185">Reference proteome</keyword>
<dbReference type="RefSeq" id="WP_091985789.1">
    <property type="nucleotide sequence ID" value="NZ_FOLO01000024.1"/>
</dbReference>
<dbReference type="InterPro" id="IPR036390">
    <property type="entry name" value="WH_DNA-bd_sf"/>
</dbReference>
<dbReference type="InterPro" id="IPR005119">
    <property type="entry name" value="LysR_subst-bd"/>
</dbReference>
<comment type="similarity">
    <text evidence="1">Belongs to the LysR transcriptional regulatory family.</text>
</comment>
<dbReference type="GO" id="GO:0010628">
    <property type="term" value="P:positive regulation of gene expression"/>
    <property type="evidence" value="ECO:0007669"/>
    <property type="project" value="TreeGrafter"/>
</dbReference>